<proteinExistence type="inferred from homology"/>
<evidence type="ECO:0000259" key="2">
    <source>
        <dbReference type="Pfam" id="PF01370"/>
    </source>
</evidence>
<keyword evidence="4" id="KW-1185">Reference proteome</keyword>
<dbReference type="Gene3D" id="3.90.25.10">
    <property type="entry name" value="UDP-galactose 4-epimerase, domain 1"/>
    <property type="match status" value="1"/>
</dbReference>
<dbReference type="OrthoDB" id="142826at2"/>
<protein>
    <submittedName>
        <fullName evidence="3">UDP-glucose 4-epimerase</fullName>
    </submittedName>
</protein>
<dbReference type="RefSeq" id="WP_084664265.1">
    <property type="nucleotide sequence ID" value="NZ_LT838272.1"/>
</dbReference>
<dbReference type="Pfam" id="PF01370">
    <property type="entry name" value="Epimerase"/>
    <property type="match status" value="1"/>
</dbReference>
<dbReference type="EMBL" id="LT838272">
    <property type="protein sequence ID" value="SMB93169.1"/>
    <property type="molecule type" value="Genomic_DNA"/>
</dbReference>
<organism evidence="3 4">
    <name type="scientific">Thermanaeromonas toyohensis ToBE</name>
    <dbReference type="NCBI Taxonomy" id="698762"/>
    <lineage>
        <taxon>Bacteria</taxon>
        <taxon>Bacillati</taxon>
        <taxon>Bacillota</taxon>
        <taxon>Clostridia</taxon>
        <taxon>Neomoorellales</taxon>
        <taxon>Neomoorellaceae</taxon>
        <taxon>Thermanaeromonas</taxon>
    </lineage>
</organism>
<dbReference type="InterPro" id="IPR001509">
    <property type="entry name" value="Epimerase_deHydtase"/>
</dbReference>
<dbReference type="AlphaFoldDB" id="A0A1W1VIG4"/>
<sequence length="344" mass="38011">MRILVTGGAGFIGPHVVDALLEEGHEVIVVDDLSSGKEENLNPACRFYRMDICSPELERVFREERIELVNHHAAQIDVRRSVASPEEDARVNIQGLLNLLSNCLRYGVKGFIFASSGGVVYGEPDELPVKEEHPKGPLSPYGVSKLASEYYLYYFARVHGLPYIALRYGNVYGPRQDPHGEAGVVAIFGQKMLKGGVPTIYGDGEQLRDYVYVGDVVRANLLAMKKLLKGLDLSAVSSIDTLAYNIGTGRGTSVNELFRLLMEATSYKGEAVYGPERAGELRKIYLDAGKAARELGWQPQVSLEEGLKRTVEHLRKAGDSKEDLKLAREIIEGYLPALEELSKK</sequence>
<evidence type="ECO:0000256" key="1">
    <source>
        <dbReference type="ARBA" id="ARBA00007637"/>
    </source>
</evidence>
<dbReference type="Gene3D" id="3.40.50.720">
    <property type="entry name" value="NAD(P)-binding Rossmann-like Domain"/>
    <property type="match status" value="1"/>
</dbReference>
<reference evidence="3 4" key="1">
    <citation type="submission" date="2017-04" db="EMBL/GenBank/DDBJ databases">
        <authorList>
            <person name="Afonso C.L."/>
            <person name="Miller P.J."/>
            <person name="Scott M.A."/>
            <person name="Spackman E."/>
            <person name="Goraichik I."/>
            <person name="Dimitrov K.M."/>
            <person name="Suarez D.L."/>
            <person name="Swayne D.E."/>
        </authorList>
    </citation>
    <scope>NUCLEOTIDE SEQUENCE [LARGE SCALE GENOMIC DNA]</scope>
    <source>
        <strain evidence="3 4">ToBE</strain>
    </source>
</reference>
<dbReference type="Proteomes" id="UP000192569">
    <property type="component" value="Chromosome I"/>
</dbReference>
<dbReference type="CDD" id="cd05256">
    <property type="entry name" value="UDP_AE_SDR_e"/>
    <property type="match status" value="1"/>
</dbReference>
<dbReference type="SUPFAM" id="SSF51735">
    <property type="entry name" value="NAD(P)-binding Rossmann-fold domains"/>
    <property type="match status" value="1"/>
</dbReference>
<comment type="similarity">
    <text evidence="1">Belongs to the NAD(P)-dependent epimerase/dehydratase family.</text>
</comment>
<dbReference type="STRING" id="698762.SAMN00808754_0807"/>
<dbReference type="InterPro" id="IPR036291">
    <property type="entry name" value="NAD(P)-bd_dom_sf"/>
</dbReference>
<feature type="domain" description="NAD-dependent epimerase/dehydratase" evidence="2">
    <location>
        <begin position="3"/>
        <end position="227"/>
    </location>
</feature>
<name>A0A1W1VIG4_9FIRM</name>
<evidence type="ECO:0000313" key="3">
    <source>
        <dbReference type="EMBL" id="SMB93169.1"/>
    </source>
</evidence>
<accession>A0A1W1VIG4</accession>
<gene>
    <name evidence="3" type="ORF">SAMN00808754_0807</name>
</gene>
<dbReference type="PANTHER" id="PTHR43000">
    <property type="entry name" value="DTDP-D-GLUCOSE 4,6-DEHYDRATASE-RELATED"/>
    <property type="match status" value="1"/>
</dbReference>
<evidence type="ECO:0000313" key="4">
    <source>
        <dbReference type="Proteomes" id="UP000192569"/>
    </source>
</evidence>